<dbReference type="PIRSF" id="PIRSF006060">
    <property type="entry name" value="AA_transporter"/>
    <property type="match status" value="1"/>
</dbReference>
<evidence type="ECO:0000256" key="2">
    <source>
        <dbReference type="ARBA" id="ARBA00022448"/>
    </source>
</evidence>
<evidence type="ECO:0000256" key="4">
    <source>
        <dbReference type="ARBA" id="ARBA00022989"/>
    </source>
</evidence>
<feature type="transmembrane region" description="Helical" evidence="6">
    <location>
        <begin position="422"/>
        <end position="440"/>
    </location>
</feature>
<dbReference type="PANTHER" id="PTHR45649">
    <property type="entry name" value="AMINO-ACID PERMEASE BAT1"/>
    <property type="match status" value="1"/>
</dbReference>
<sequence>MSYTLLTMSDDKDGGAIELRQDLSTAVYEKHGTVSDEKDMHRMGKLQQLRRNFQFMSIFGFAVILGNTWEFALVIIGISLSNGGTAGGIWMFLAVCFGMFFVMLSMAEMASMAPTSGGQYHWVSELAPRRHQKFLSYLVGWMCVIGWQAAMATTAFAATQQLQGLIALNIPSYVIKGWHSTLFCITITAFAILWNTVLVRKLPFIETLGLTLHVLGFFAFIIVLWVMGPRSDPKAVWTEFRDDSGWGSKGMATLVGILGPIVTLIGSDSTCHLSEELRDAAWVLPRAMVTAAAVNYALGFVMTVTVMSTLGSDLPALLTTSFGQPWIQILLNATESRAATSVMTAVMCALLLFCAINTNTTSSRQLFAFARDRGVPFSSFIAHVHPSWAIPINALLITLLLTTLLSLIILGSTIAFNVITSLGQLGLVSSYIIVIACIFAKRLRREPLLPSRFSLGRGGIVVNALALCFLALAFVFLFFPAAPHPSPASMNWSCLMFGSILAFSLVYYWVRGRFEYVGPVEYVKVV</sequence>
<feature type="transmembrane region" description="Helical" evidence="6">
    <location>
        <begin position="210"/>
        <end position="228"/>
    </location>
</feature>
<name>A0A6A6HYP1_9PLEO</name>
<feature type="transmembrane region" description="Helical" evidence="6">
    <location>
        <begin position="134"/>
        <end position="158"/>
    </location>
</feature>
<evidence type="ECO:0000256" key="6">
    <source>
        <dbReference type="SAM" id="Phobius"/>
    </source>
</evidence>
<reference evidence="7" key="1">
    <citation type="journal article" date="2020" name="Stud. Mycol.">
        <title>101 Dothideomycetes genomes: a test case for predicting lifestyles and emergence of pathogens.</title>
        <authorList>
            <person name="Haridas S."/>
            <person name="Albert R."/>
            <person name="Binder M."/>
            <person name="Bloem J."/>
            <person name="Labutti K."/>
            <person name="Salamov A."/>
            <person name="Andreopoulos B."/>
            <person name="Baker S."/>
            <person name="Barry K."/>
            <person name="Bills G."/>
            <person name="Bluhm B."/>
            <person name="Cannon C."/>
            <person name="Castanera R."/>
            <person name="Culley D."/>
            <person name="Daum C."/>
            <person name="Ezra D."/>
            <person name="Gonzalez J."/>
            <person name="Henrissat B."/>
            <person name="Kuo A."/>
            <person name="Liang C."/>
            <person name="Lipzen A."/>
            <person name="Lutzoni F."/>
            <person name="Magnuson J."/>
            <person name="Mondo S."/>
            <person name="Nolan M."/>
            <person name="Ohm R."/>
            <person name="Pangilinan J."/>
            <person name="Park H.-J."/>
            <person name="Ramirez L."/>
            <person name="Alfaro M."/>
            <person name="Sun H."/>
            <person name="Tritt A."/>
            <person name="Yoshinaga Y."/>
            <person name="Zwiers L.-H."/>
            <person name="Turgeon B."/>
            <person name="Goodwin S."/>
            <person name="Spatafora J."/>
            <person name="Crous P."/>
            <person name="Grigoriev I."/>
        </authorList>
    </citation>
    <scope>NUCLEOTIDE SEQUENCE</scope>
    <source>
        <strain evidence="7">CBS 122368</strain>
    </source>
</reference>
<feature type="transmembrane region" description="Helical" evidence="6">
    <location>
        <begin position="460"/>
        <end position="482"/>
    </location>
</feature>
<gene>
    <name evidence="7" type="ORF">BU26DRAFT_493234</name>
</gene>
<evidence type="ECO:0000256" key="1">
    <source>
        <dbReference type="ARBA" id="ARBA00004141"/>
    </source>
</evidence>
<evidence type="ECO:0000313" key="7">
    <source>
        <dbReference type="EMBL" id="KAF2243335.1"/>
    </source>
</evidence>
<dbReference type="GO" id="GO:0022857">
    <property type="term" value="F:transmembrane transporter activity"/>
    <property type="evidence" value="ECO:0007669"/>
    <property type="project" value="InterPro"/>
</dbReference>
<keyword evidence="8" id="KW-1185">Reference proteome</keyword>
<dbReference type="InterPro" id="IPR023298">
    <property type="entry name" value="ATPase_P-typ_TM_dom_sf"/>
</dbReference>
<feature type="transmembrane region" description="Helical" evidence="6">
    <location>
        <begin position="178"/>
        <end position="198"/>
    </location>
</feature>
<evidence type="ECO:0000256" key="3">
    <source>
        <dbReference type="ARBA" id="ARBA00022692"/>
    </source>
</evidence>
<protein>
    <submittedName>
        <fullName evidence="7">Amino acid transporter</fullName>
    </submittedName>
</protein>
<feature type="transmembrane region" description="Helical" evidence="6">
    <location>
        <begin position="394"/>
        <end position="416"/>
    </location>
</feature>
<dbReference type="GO" id="GO:0016020">
    <property type="term" value="C:membrane"/>
    <property type="evidence" value="ECO:0007669"/>
    <property type="project" value="UniProtKB-SubCell"/>
</dbReference>
<dbReference type="Pfam" id="PF13520">
    <property type="entry name" value="AA_permease_2"/>
    <property type="match status" value="1"/>
</dbReference>
<dbReference type="InterPro" id="IPR002293">
    <property type="entry name" value="AA/rel_permease1"/>
</dbReference>
<evidence type="ECO:0000313" key="8">
    <source>
        <dbReference type="Proteomes" id="UP000800094"/>
    </source>
</evidence>
<keyword evidence="5 6" id="KW-0472">Membrane</keyword>
<dbReference type="GeneID" id="54579472"/>
<keyword evidence="2" id="KW-0813">Transport</keyword>
<feature type="transmembrane region" description="Helical" evidence="6">
    <location>
        <begin position="287"/>
        <end position="310"/>
    </location>
</feature>
<proteinExistence type="predicted"/>
<comment type="subcellular location">
    <subcellularLocation>
        <location evidence="1">Membrane</location>
        <topology evidence="1">Multi-pass membrane protein</topology>
    </subcellularLocation>
</comment>
<feature type="transmembrane region" description="Helical" evidence="6">
    <location>
        <begin position="488"/>
        <end position="510"/>
    </location>
</feature>
<dbReference type="AlphaFoldDB" id="A0A6A6HYP1"/>
<dbReference type="PANTHER" id="PTHR45649:SF2">
    <property type="entry name" value="ACID PERMEASE, PUTATIVE-RELATED"/>
    <property type="match status" value="1"/>
</dbReference>
<dbReference type="Proteomes" id="UP000800094">
    <property type="component" value="Unassembled WGS sequence"/>
</dbReference>
<evidence type="ECO:0000256" key="5">
    <source>
        <dbReference type="ARBA" id="ARBA00023136"/>
    </source>
</evidence>
<feature type="transmembrane region" description="Helical" evidence="6">
    <location>
        <begin position="248"/>
        <end position="266"/>
    </location>
</feature>
<keyword evidence="4 6" id="KW-1133">Transmembrane helix</keyword>
<feature type="transmembrane region" description="Helical" evidence="6">
    <location>
        <begin position="90"/>
        <end position="113"/>
    </location>
</feature>
<dbReference type="Gene3D" id="1.20.1740.10">
    <property type="entry name" value="Amino acid/polyamine transporter I"/>
    <property type="match status" value="1"/>
</dbReference>
<dbReference type="OrthoDB" id="3257095at2759"/>
<keyword evidence="3 6" id="KW-0812">Transmembrane</keyword>
<feature type="transmembrane region" description="Helical" evidence="6">
    <location>
        <begin position="338"/>
        <end position="356"/>
    </location>
</feature>
<dbReference type="RefSeq" id="XP_033678339.1">
    <property type="nucleotide sequence ID" value="XM_033826142.1"/>
</dbReference>
<organism evidence="7 8">
    <name type="scientific">Trematosphaeria pertusa</name>
    <dbReference type="NCBI Taxonomy" id="390896"/>
    <lineage>
        <taxon>Eukaryota</taxon>
        <taxon>Fungi</taxon>
        <taxon>Dikarya</taxon>
        <taxon>Ascomycota</taxon>
        <taxon>Pezizomycotina</taxon>
        <taxon>Dothideomycetes</taxon>
        <taxon>Pleosporomycetidae</taxon>
        <taxon>Pleosporales</taxon>
        <taxon>Massarineae</taxon>
        <taxon>Trematosphaeriaceae</taxon>
        <taxon>Trematosphaeria</taxon>
    </lineage>
</organism>
<dbReference type="EMBL" id="ML987205">
    <property type="protein sequence ID" value="KAF2243335.1"/>
    <property type="molecule type" value="Genomic_DNA"/>
</dbReference>
<dbReference type="SUPFAM" id="SSF81665">
    <property type="entry name" value="Calcium ATPase, transmembrane domain M"/>
    <property type="match status" value="1"/>
</dbReference>
<accession>A0A6A6HYP1</accession>
<feature type="transmembrane region" description="Helical" evidence="6">
    <location>
        <begin position="55"/>
        <end position="78"/>
    </location>
</feature>